<gene>
    <name evidence="1" type="ORF">DQK91_18975</name>
</gene>
<comment type="caution">
    <text evidence="1">The sequence shown here is derived from an EMBL/GenBank/DDBJ whole genome shotgun (WGS) entry which is preliminary data.</text>
</comment>
<sequence>MYGAMLLIASLLYFDSFTTGSPHRAPTIHNTKVITNPSRIAEFGDMDRTVSPAVERLVILNGVDDSLNTLFFAWTDHTNNKHCHKYYRCK</sequence>
<name>A0A6P1ZBA7_9BACT</name>
<dbReference type="EMBL" id="QMIF01000017">
    <property type="protein sequence ID" value="TVM31195.1"/>
    <property type="molecule type" value="Genomic_DNA"/>
</dbReference>
<dbReference type="Proteomes" id="UP000434052">
    <property type="component" value="Unassembled WGS sequence"/>
</dbReference>
<accession>A0A6P1ZBA7</accession>
<dbReference type="AlphaFoldDB" id="A0A6P1ZBA7"/>
<evidence type="ECO:0000313" key="2">
    <source>
        <dbReference type="Proteomes" id="UP000434052"/>
    </source>
</evidence>
<protein>
    <submittedName>
        <fullName evidence="1">Uncharacterized protein</fullName>
    </submittedName>
</protein>
<reference evidence="1 2" key="1">
    <citation type="submission" date="2018-06" db="EMBL/GenBank/DDBJ databases">
        <title>Complete genome of Desulfovibrio marinus P48SEP.</title>
        <authorList>
            <person name="Crispim J.S."/>
            <person name="Vidigal P.M.P."/>
            <person name="Silva L.C.F."/>
            <person name="Araujo L.C."/>
            <person name="Laguardia C.N."/>
            <person name="Dias R.S."/>
            <person name="Sousa M.P."/>
            <person name="Paula S.O."/>
            <person name="Silva C."/>
        </authorList>
    </citation>
    <scope>NUCLEOTIDE SEQUENCE [LARGE SCALE GENOMIC DNA]</scope>
    <source>
        <strain evidence="1 2">P48SEP</strain>
    </source>
</reference>
<organism evidence="1 2">
    <name type="scientific">Oceanidesulfovibrio marinus</name>
    <dbReference type="NCBI Taxonomy" id="370038"/>
    <lineage>
        <taxon>Bacteria</taxon>
        <taxon>Pseudomonadati</taxon>
        <taxon>Thermodesulfobacteriota</taxon>
        <taxon>Desulfovibrionia</taxon>
        <taxon>Desulfovibrionales</taxon>
        <taxon>Desulfovibrionaceae</taxon>
        <taxon>Oceanidesulfovibrio</taxon>
    </lineage>
</organism>
<evidence type="ECO:0000313" key="1">
    <source>
        <dbReference type="EMBL" id="TVM31195.1"/>
    </source>
</evidence>
<proteinExistence type="predicted"/>